<dbReference type="AlphaFoldDB" id="A0A5P1FAA7"/>
<comment type="PTM">
    <text evidence="1">Topaquinone (TPQ) is generated by copper-dependent autoxidation of a specific tyrosyl residue.</text>
</comment>
<dbReference type="Pfam" id="PF02728">
    <property type="entry name" value="Cu_amine_oxidN3"/>
    <property type="match status" value="1"/>
</dbReference>
<dbReference type="GO" id="GO:0008131">
    <property type="term" value="F:primary methylamine oxidase activity"/>
    <property type="evidence" value="ECO:0007669"/>
    <property type="project" value="InterPro"/>
</dbReference>
<dbReference type="SUPFAM" id="SSF54416">
    <property type="entry name" value="Amine oxidase N-terminal region"/>
    <property type="match status" value="1"/>
</dbReference>
<dbReference type="InterPro" id="IPR016182">
    <property type="entry name" value="Cu_amine_oxidase_N-reg"/>
</dbReference>
<dbReference type="Gramene" id="ONK75298">
    <property type="protein sequence ID" value="ONK75298"/>
    <property type="gene ID" value="A4U43_C03F15400"/>
</dbReference>
<dbReference type="GO" id="GO:0005507">
    <property type="term" value="F:copper ion binding"/>
    <property type="evidence" value="ECO:0007669"/>
    <property type="project" value="InterPro"/>
</dbReference>
<evidence type="ECO:0000256" key="1">
    <source>
        <dbReference type="RuleBase" id="RU000672"/>
    </source>
</evidence>
<dbReference type="PANTHER" id="PTHR10638">
    <property type="entry name" value="COPPER AMINE OXIDASE"/>
    <property type="match status" value="1"/>
</dbReference>
<dbReference type="GO" id="GO:0009308">
    <property type="term" value="P:amine metabolic process"/>
    <property type="evidence" value="ECO:0007669"/>
    <property type="project" value="UniProtKB-UniRule"/>
</dbReference>
<comment type="cofactor">
    <cofactor evidence="1">
        <name>Cu cation</name>
        <dbReference type="ChEBI" id="CHEBI:23378"/>
    </cofactor>
    <text evidence="1">Contains 1 topaquinone per subunit.</text>
</comment>
<gene>
    <name evidence="3" type="ORF">A4U43_C03F15400</name>
</gene>
<evidence type="ECO:0000313" key="4">
    <source>
        <dbReference type="Proteomes" id="UP000243459"/>
    </source>
</evidence>
<evidence type="ECO:0000259" key="2">
    <source>
        <dbReference type="Pfam" id="PF02728"/>
    </source>
</evidence>
<dbReference type="GO" id="GO:0048038">
    <property type="term" value="F:quinone binding"/>
    <property type="evidence" value="ECO:0007669"/>
    <property type="project" value="InterPro"/>
</dbReference>
<keyword evidence="1" id="KW-0560">Oxidoreductase</keyword>
<name>A0A5P1FAA7_ASPOF</name>
<evidence type="ECO:0000313" key="3">
    <source>
        <dbReference type="EMBL" id="ONK75298.1"/>
    </source>
</evidence>
<dbReference type="InterPro" id="IPR000269">
    <property type="entry name" value="Cu_amine_oxidase"/>
</dbReference>
<dbReference type="Gene3D" id="3.10.450.40">
    <property type="match status" value="1"/>
</dbReference>
<comment type="similarity">
    <text evidence="1">Belongs to the copper/topaquinone oxidase family.</text>
</comment>
<reference evidence="4" key="1">
    <citation type="journal article" date="2017" name="Nat. Commun.">
        <title>The asparagus genome sheds light on the origin and evolution of a young Y chromosome.</title>
        <authorList>
            <person name="Harkess A."/>
            <person name="Zhou J."/>
            <person name="Xu C."/>
            <person name="Bowers J.E."/>
            <person name="Van der Hulst R."/>
            <person name="Ayyampalayam S."/>
            <person name="Mercati F."/>
            <person name="Riccardi P."/>
            <person name="McKain M.R."/>
            <person name="Kakrana A."/>
            <person name="Tang H."/>
            <person name="Ray J."/>
            <person name="Groenendijk J."/>
            <person name="Arikit S."/>
            <person name="Mathioni S.M."/>
            <person name="Nakano M."/>
            <person name="Shan H."/>
            <person name="Telgmann-Rauber A."/>
            <person name="Kanno A."/>
            <person name="Yue Z."/>
            <person name="Chen H."/>
            <person name="Li W."/>
            <person name="Chen Y."/>
            <person name="Xu X."/>
            <person name="Zhang Y."/>
            <person name="Luo S."/>
            <person name="Chen H."/>
            <person name="Gao J."/>
            <person name="Mao Z."/>
            <person name="Pires J.C."/>
            <person name="Luo M."/>
            <person name="Kudrna D."/>
            <person name="Wing R.A."/>
            <person name="Meyers B.C."/>
            <person name="Yi K."/>
            <person name="Kong H."/>
            <person name="Lavrijsen P."/>
            <person name="Sunseri F."/>
            <person name="Falavigna A."/>
            <person name="Ye Y."/>
            <person name="Leebens-Mack J.H."/>
            <person name="Chen G."/>
        </authorList>
    </citation>
    <scope>NUCLEOTIDE SEQUENCE [LARGE SCALE GENOMIC DNA]</scope>
    <source>
        <strain evidence="4">cv. DH0086</strain>
    </source>
</reference>
<dbReference type="EC" id="1.4.3.-" evidence="1"/>
<dbReference type="InterPro" id="IPR015802">
    <property type="entry name" value="Cu_amine_oxidase_N3"/>
</dbReference>
<sequence length="151" mass="17253">MNYTPFIESVKRRRVQMKDVVCRTFTVGWFGQVKQGKRTIKVLCFVTGDTVNFYVRPLEGIIVVVDLDAMEIAHYKDRFVVPVPKSAGTDYRASRQKWPFGPQARSVGVVQPEGKGFEIDGHMIRFVSVLAASLYFIDLRFQCREVLGICK</sequence>
<dbReference type="Proteomes" id="UP000243459">
    <property type="component" value="Chromosome 3"/>
</dbReference>
<organism evidence="3 4">
    <name type="scientific">Asparagus officinalis</name>
    <name type="common">Garden asparagus</name>
    <dbReference type="NCBI Taxonomy" id="4686"/>
    <lineage>
        <taxon>Eukaryota</taxon>
        <taxon>Viridiplantae</taxon>
        <taxon>Streptophyta</taxon>
        <taxon>Embryophyta</taxon>
        <taxon>Tracheophyta</taxon>
        <taxon>Spermatophyta</taxon>
        <taxon>Magnoliopsida</taxon>
        <taxon>Liliopsida</taxon>
        <taxon>Asparagales</taxon>
        <taxon>Asparagaceae</taxon>
        <taxon>Asparagoideae</taxon>
        <taxon>Asparagus</taxon>
    </lineage>
</organism>
<dbReference type="OMA" id="RVEGHIV"/>
<keyword evidence="1" id="KW-0801">TPQ</keyword>
<accession>A0A5P1FAA7</accession>
<keyword evidence="4" id="KW-1185">Reference proteome</keyword>
<keyword evidence="1" id="KW-0186">Copper</keyword>
<keyword evidence="1" id="KW-0479">Metal-binding</keyword>
<protein>
    <recommendedName>
        <fullName evidence="1">Amine oxidase</fullName>
        <ecNumber evidence="1">1.4.3.-</ecNumber>
    </recommendedName>
</protein>
<proteinExistence type="inferred from homology"/>
<dbReference type="EMBL" id="CM007383">
    <property type="protein sequence ID" value="ONK75298.1"/>
    <property type="molecule type" value="Genomic_DNA"/>
</dbReference>
<feature type="domain" description="Copper amine oxidase N3-terminal" evidence="2">
    <location>
        <begin position="2"/>
        <end position="83"/>
    </location>
</feature>
<dbReference type="PANTHER" id="PTHR10638:SF71">
    <property type="entry name" value="AMINE OXIDASE"/>
    <property type="match status" value="1"/>
</dbReference>